<keyword evidence="1" id="KW-0472">Membrane</keyword>
<feature type="transmembrane region" description="Helical" evidence="1">
    <location>
        <begin position="91"/>
        <end position="111"/>
    </location>
</feature>
<dbReference type="EMBL" id="MU827781">
    <property type="protein sequence ID" value="KAJ7337321.1"/>
    <property type="molecule type" value="Genomic_DNA"/>
</dbReference>
<evidence type="ECO:0000313" key="3">
    <source>
        <dbReference type="Proteomes" id="UP001163046"/>
    </source>
</evidence>
<comment type="caution">
    <text evidence="2">The sequence shown here is derived from an EMBL/GenBank/DDBJ whole genome shotgun (WGS) entry which is preliminary data.</text>
</comment>
<proteinExistence type="predicted"/>
<keyword evidence="3" id="KW-1185">Reference proteome</keyword>
<feature type="transmembrane region" description="Helical" evidence="1">
    <location>
        <begin position="64"/>
        <end position="85"/>
    </location>
</feature>
<dbReference type="Proteomes" id="UP001163046">
    <property type="component" value="Unassembled WGS sequence"/>
</dbReference>
<keyword evidence="1" id="KW-1133">Transmembrane helix</keyword>
<keyword evidence="1" id="KW-0812">Transmembrane</keyword>
<organism evidence="2 3">
    <name type="scientific">Desmophyllum pertusum</name>
    <dbReference type="NCBI Taxonomy" id="174260"/>
    <lineage>
        <taxon>Eukaryota</taxon>
        <taxon>Metazoa</taxon>
        <taxon>Cnidaria</taxon>
        <taxon>Anthozoa</taxon>
        <taxon>Hexacorallia</taxon>
        <taxon>Scleractinia</taxon>
        <taxon>Caryophylliina</taxon>
        <taxon>Caryophylliidae</taxon>
        <taxon>Desmophyllum</taxon>
    </lineage>
</organism>
<protein>
    <submittedName>
        <fullName evidence="2">Uncharacterized protein</fullName>
    </submittedName>
</protein>
<name>A0A9W9YHU6_9CNID</name>
<sequence length="117" mass="13590">MQYYRDAVWSVWNKCRGSIHRAVQPIWNKVSSAGKQTKIYFDYFYTVYLDTLDRLSNHSSAGSAIVLIVNFATMLFMSVVAVEFFYHFRPYYGMIMKFFISLLYSALMFTGRGTGAI</sequence>
<evidence type="ECO:0000313" key="2">
    <source>
        <dbReference type="EMBL" id="KAJ7337321.1"/>
    </source>
</evidence>
<evidence type="ECO:0000256" key="1">
    <source>
        <dbReference type="SAM" id="Phobius"/>
    </source>
</evidence>
<gene>
    <name evidence="2" type="ORF">OS493_010183</name>
</gene>
<reference evidence="2" key="1">
    <citation type="submission" date="2023-01" db="EMBL/GenBank/DDBJ databases">
        <title>Genome assembly of the deep-sea coral Lophelia pertusa.</title>
        <authorList>
            <person name="Herrera S."/>
            <person name="Cordes E."/>
        </authorList>
    </citation>
    <scope>NUCLEOTIDE SEQUENCE</scope>
    <source>
        <strain evidence="2">USNM1676648</strain>
        <tissue evidence="2">Polyp</tissue>
    </source>
</reference>
<dbReference type="AlphaFoldDB" id="A0A9W9YHU6"/>
<accession>A0A9W9YHU6</accession>